<feature type="region of interest" description="Disordered" evidence="2">
    <location>
        <begin position="1"/>
        <end position="66"/>
    </location>
</feature>
<dbReference type="SMART" id="SM00671">
    <property type="entry name" value="SEL1"/>
    <property type="match status" value="5"/>
</dbReference>
<evidence type="ECO:0000313" key="3">
    <source>
        <dbReference type="EMBL" id="PAV19211.1"/>
    </source>
</evidence>
<evidence type="ECO:0000313" key="4">
    <source>
        <dbReference type="Proteomes" id="UP000217199"/>
    </source>
</evidence>
<feature type="compositionally biased region" description="Gly residues" evidence="2">
    <location>
        <begin position="744"/>
        <end position="753"/>
    </location>
</feature>
<dbReference type="InterPro" id="IPR051726">
    <property type="entry name" value="Chitin_Synth_Reg"/>
</dbReference>
<evidence type="ECO:0000256" key="2">
    <source>
        <dbReference type="SAM" id="MobiDB-lite"/>
    </source>
</evidence>
<feature type="region of interest" description="Disordered" evidence="2">
    <location>
        <begin position="118"/>
        <end position="221"/>
    </location>
</feature>
<dbReference type="PANTHER" id="PTHR46430">
    <property type="entry name" value="PROTEIN SKT5-RELATED"/>
    <property type="match status" value="1"/>
</dbReference>
<feature type="compositionally biased region" description="Pro residues" evidence="2">
    <location>
        <begin position="36"/>
        <end position="46"/>
    </location>
</feature>
<dbReference type="PANTHER" id="PTHR46430:SF2">
    <property type="entry name" value="CHITIN SYNTHASE REGULATORY FACTOR 4"/>
    <property type="match status" value="1"/>
</dbReference>
<dbReference type="InterPro" id="IPR011990">
    <property type="entry name" value="TPR-like_helical_dom_sf"/>
</dbReference>
<dbReference type="InterPro" id="IPR006597">
    <property type="entry name" value="Sel1-like"/>
</dbReference>
<proteinExistence type="predicted"/>
<feature type="region of interest" description="Disordered" evidence="2">
    <location>
        <begin position="664"/>
        <end position="797"/>
    </location>
</feature>
<dbReference type="Gene3D" id="1.25.40.10">
    <property type="entry name" value="Tetratricopeptide repeat domain"/>
    <property type="match status" value="1"/>
</dbReference>
<dbReference type="Pfam" id="PF08238">
    <property type="entry name" value="Sel1"/>
    <property type="match status" value="4"/>
</dbReference>
<feature type="compositionally biased region" description="Polar residues" evidence="2">
    <location>
        <begin position="681"/>
        <end position="711"/>
    </location>
</feature>
<dbReference type="STRING" id="2282107.A0A286UHY3"/>
<gene>
    <name evidence="3" type="ORF">PNOK_0605500</name>
</gene>
<keyword evidence="1" id="KW-0677">Repeat</keyword>
<dbReference type="AlphaFoldDB" id="A0A286UHY3"/>
<feature type="compositionally biased region" description="Polar residues" evidence="2">
    <location>
        <begin position="145"/>
        <end position="155"/>
    </location>
</feature>
<dbReference type="SUPFAM" id="SSF81901">
    <property type="entry name" value="HCP-like"/>
    <property type="match status" value="2"/>
</dbReference>
<accession>A0A286UHY3</accession>
<feature type="compositionally biased region" description="Low complexity" evidence="2">
    <location>
        <begin position="777"/>
        <end position="794"/>
    </location>
</feature>
<feature type="compositionally biased region" description="Low complexity" evidence="2">
    <location>
        <begin position="23"/>
        <end position="35"/>
    </location>
</feature>
<protein>
    <submittedName>
        <fullName evidence="3">HCP</fullName>
    </submittedName>
</protein>
<feature type="region of interest" description="Disordered" evidence="2">
    <location>
        <begin position="614"/>
        <end position="648"/>
    </location>
</feature>
<feature type="compositionally biased region" description="Basic and acidic residues" evidence="2">
    <location>
        <begin position="614"/>
        <end position="624"/>
    </location>
</feature>
<evidence type="ECO:0000256" key="1">
    <source>
        <dbReference type="ARBA" id="ARBA00022737"/>
    </source>
</evidence>
<dbReference type="Proteomes" id="UP000217199">
    <property type="component" value="Unassembled WGS sequence"/>
</dbReference>
<organism evidence="3 4">
    <name type="scientific">Pyrrhoderma noxium</name>
    <dbReference type="NCBI Taxonomy" id="2282107"/>
    <lineage>
        <taxon>Eukaryota</taxon>
        <taxon>Fungi</taxon>
        <taxon>Dikarya</taxon>
        <taxon>Basidiomycota</taxon>
        <taxon>Agaricomycotina</taxon>
        <taxon>Agaricomycetes</taxon>
        <taxon>Hymenochaetales</taxon>
        <taxon>Hymenochaetaceae</taxon>
        <taxon>Pyrrhoderma</taxon>
    </lineage>
</organism>
<keyword evidence="4" id="KW-1185">Reference proteome</keyword>
<feature type="compositionally biased region" description="Pro residues" evidence="2">
    <location>
        <begin position="123"/>
        <end position="135"/>
    </location>
</feature>
<dbReference type="EMBL" id="NBII01000005">
    <property type="protein sequence ID" value="PAV19211.1"/>
    <property type="molecule type" value="Genomic_DNA"/>
</dbReference>
<reference evidence="3 4" key="1">
    <citation type="journal article" date="2017" name="Mol. Ecol.">
        <title>Comparative and population genomic landscape of Phellinus noxius: A hypervariable fungus causing root rot in trees.</title>
        <authorList>
            <person name="Chung C.L."/>
            <person name="Lee T.J."/>
            <person name="Akiba M."/>
            <person name="Lee H.H."/>
            <person name="Kuo T.H."/>
            <person name="Liu D."/>
            <person name="Ke H.M."/>
            <person name="Yokoi T."/>
            <person name="Roa M.B."/>
            <person name="Lu M.J."/>
            <person name="Chang Y.Y."/>
            <person name="Ann P.J."/>
            <person name="Tsai J.N."/>
            <person name="Chen C.Y."/>
            <person name="Tzean S.S."/>
            <person name="Ota Y."/>
            <person name="Hattori T."/>
            <person name="Sahashi N."/>
            <person name="Liou R.F."/>
            <person name="Kikuchi T."/>
            <person name="Tsai I.J."/>
        </authorList>
    </citation>
    <scope>NUCLEOTIDE SEQUENCE [LARGE SCALE GENOMIC DNA]</scope>
    <source>
        <strain evidence="3 4">FFPRI411160</strain>
    </source>
</reference>
<sequence>MSVNVNVSAPPVPPRPYSAQAYNNNNNFNDNNNASNPPPVPPLPPDYHPELETEAQPHFTDPLVAPRPQRLQPDLPANMARNLDEQLSYSRFATPQPPPPPMPVSNPNSVYNPGGFAFAPSPNIQPSPYGPPILPTPQIIPDDNGLSSSFGNLSVNDGFRRPRANSSVAPHIPHEDRRQRVVSSAGPPVGYGPPTYNRVQSPSHRPHSLGGKPSLTAPLPTIPTLESALPSIQSSNADLQSKVAWIRDVLLLVNRSSAAASSSVSASSTDPPQGPARITDPTLQKLVSIALPLLTSLAPGLPVQGQTLSTPLAEALYLRAQCAASGAFPQHIPHSQRDAFREFEAAARAGYHVAWFRLGRDYEAFGDSKHARDCFERGADKNNESCLFRLGMACLQGQLGLQVDYMRGVSMVHKAATLASVQAPQPAYVYALLLLGEFVPPGSSSPLQIPPNVFGSLVPPGSSQIHEARKHLERSAYLHCVPAQYKLGHCYEFAEPPVNVFDPLLSVQYYSLASQAGEAEADMALSKWFLCGSEGAEGGSGSFAKDETLAYTFAEKAAKKGLAAGEFAMGYYTEVGIGTARDLVAARVWYEKAAAKGNTDARGRLEALGGLSRDEHEKITESRLVRKRTQARQKAEATGGVPIGLGGRQDASQVVDAIRQNSMMAPQQMSSPGPGMPVPGNTTPQPQQSIGHQPPVRQSSLGPTGPIQAQQMPGLHRYSLVDGPSHANSASPPPAHFNRPSTGQGFGRGGGRVSSGSYHNGGQSAGASPKIQNEPLPSHSPSASPAPGSKPHAGTKYNTFADMGVAAGKAEDKDCVIM</sequence>
<name>A0A286UHY3_9AGAM</name>
<comment type="caution">
    <text evidence="3">The sequence shown here is derived from an EMBL/GenBank/DDBJ whole genome shotgun (WGS) entry which is preliminary data.</text>
</comment>
<dbReference type="OrthoDB" id="272077at2759"/>
<dbReference type="InParanoid" id="A0A286UHY3"/>